<dbReference type="Pfam" id="PF22199">
    <property type="entry name" value="FKBP26_IF"/>
    <property type="match status" value="1"/>
</dbReference>
<keyword evidence="6 9" id="KW-0697">Rotamase</keyword>
<keyword evidence="7" id="KW-0143">Chaperone</keyword>
<evidence type="ECO:0000256" key="8">
    <source>
        <dbReference type="ARBA" id="ARBA00023235"/>
    </source>
</evidence>
<dbReference type="PANTHER" id="PTHR47861">
    <property type="entry name" value="FKBP-TYPE PEPTIDYL-PROLYL CIS-TRANS ISOMERASE SLYD"/>
    <property type="match status" value="1"/>
</dbReference>
<accession>A0A497EUK8</accession>
<comment type="catalytic activity">
    <reaction evidence="1 9">
        <text>[protein]-peptidylproline (omega=180) = [protein]-peptidylproline (omega=0)</text>
        <dbReference type="Rhea" id="RHEA:16237"/>
        <dbReference type="Rhea" id="RHEA-COMP:10747"/>
        <dbReference type="Rhea" id="RHEA-COMP:10748"/>
        <dbReference type="ChEBI" id="CHEBI:83833"/>
        <dbReference type="ChEBI" id="CHEBI:83834"/>
        <dbReference type="EC" id="5.2.1.8"/>
    </reaction>
</comment>
<dbReference type="PANTHER" id="PTHR47861:SF3">
    <property type="entry name" value="FKBP-TYPE PEPTIDYL-PROLYL CIS-TRANS ISOMERASE SLYD"/>
    <property type="match status" value="1"/>
</dbReference>
<dbReference type="InterPro" id="IPR046357">
    <property type="entry name" value="PPIase_dom_sf"/>
</dbReference>
<evidence type="ECO:0000256" key="6">
    <source>
        <dbReference type="ARBA" id="ARBA00023110"/>
    </source>
</evidence>
<dbReference type="Pfam" id="PF18046">
    <property type="entry name" value="FKBP26_C"/>
    <property type="match status" value="1"/>
</dbReference>
<gene>
    <name evidence="11" type="ORF">DRJ21_00885</name>
</gene>
<dbReference type="InterPro" id="IPR054016">
    <property type="entry name" value="FKBP26_IF"/>
</dbReference>
<evidence type="ECO:0000256" key="7">
    <source>
        <dbReference type="ARBA" id="ARBA00023186"/>
    </source>
</evidence>
<dbReference type="InterPro" id="IPR048261">
    <property type="entry name" value="SlpA/SlyD-like_ins_sf"/>
</dbReference>
<proteinExistence type="inferred from homology"/>
<dbReference type="Gene3D" id="2.40.10.330">
    <property type="match status" value="1"/>
</dbReference>
<name>A0A497EUK8_9CREN</name>
<reference evidence="11 12" key="1">
    <citation type="submission" date="2018-06" db="EMBL/GenBank/DDBJ databases">
        <title>Extensive metabolic versatility and redundancy in microbially diverse, dynamic hydrothermal sediments.</title>
        <authorList>
            <person name="Dombrowski N."/>
            <person name="Teske A."/>
            <person name="Baker B.J."/>
        </authorList>
    </citation>
    <scope>NUCLEOTIDE SEQUENCE [LARGE SCALE GENOMIC DNA]</scope>
    <source>
        <strain evidence="11">B30_G17</strain>
    </source>
</reference>
<dbReference type="SUPFAM" id="SSF54534">
    <property type="entry name" value="FKBP-like"/>
    <property type="match status" value="1"/>
</dbReference>
<evidence type="ECO:0000313" key="11">
    <source>
        <dbReference type="EMBL" id="RLE51074.1"/>
    </source>
</evidence>
<dbReference type="GO" id="GO:0003755">
    <property type="term" value="F:peptidyl-prolyl cis-trans isomerase activity"/>
    <property type="evidence" value="ECO:0007669"/>
    <property type="project" value="UniProtKB-KW"/>
</dbReference>
<dbReference type="GO" id="GO:0005737">
    <property type="term" value="C:cytoplasm"/>
    <property type="evidence" value="ECO:0007669"/>
    <property type="project" value="UniProtKB-SubCell"/>
</dbReference>
<dbReference type="Proteomes" id="UP000281962">
    <property type="component" value="Unassembled WGS sequence"/>
</dbReference>
<keyword evidence="5" id="KW-0963">Cytoplasm</keyword>
<evidence type="ECO:0000256" key="9">
    <source>
        <dbReference type="PROSITE-ProRule" id="PRU00277"/>
    </source>
</evidence>
<comment type="caution">
    <text evidence="11">The sequence shown here is derived from an EMBL/GenBank/DDBJ whole genome shotgun (WGS) entry which is preliminary data.</text>
</comment>
<evidence type="ECO:0000256" key="2">
    <source>
        <dbReference type="ARBA" id="ARBA00004496"/>
    </source>
</evidence>
<protein>
    <recommendedName>
        <fullName evidence="4 9">peptidylprolyl isomerase</fullName>
        <ecNumber evidence="4 9">5.2.1.8</ecNumber>
    </recommendedName>
</protein>
<evidence type="ECO:0000256" key="4">
    <source>
        <dbReference type="ARBA" id="ARBA00013194"/>
    </source>
</evidence>
<dbReference type="InterPro" id="IPR001179">
    <property type="entry name" value="PPIase_FKBP_dom"/>
</dbReference>
<comment type="similarity">
    <text evidence="3">Belongs to the FKBP-type PPIase family.</text>
</comment>
<dbReference type="AlphaFoldDB" id="A0A497EUK8"/>
<keyword evidence="8 9" id="KW-0413">Isomerase</keyword>
<evidence type="ECO:0000256" key="3">
    <source>
        <dbReference type="ARBA" id="ARBA00006577"/>
    </source>
</evidence>
<dbReference type="Gene3D" id="3.30.70.2210">
    <property type="match status" value="1"/>
</dbReference>
<evidence type="ECO:0000313" key="12">
    <source>
        <dbReference type="Proteomes" id="UP000281962"/>
    </source>
</evidence>
<dbReference type="EC" id="5.2.1.8" evidence="4 9"/>
<sequence>MPFAKGDFILIDFVAKIKETGEIFDLTIEEIAKKENIYREDEIYEPMLVVFGEGWILEGLEEELIKMNPGEQKIIELPPEKAFGSRDPSKIKVIPARELTRKGITPRPGIRVELNGKPALIRSVGGGRVVVDFNHPLAGKTLIYDVKIVKKLETDKEKIRALIHRRIPRIPAEKFNIRIRGGIVTIEIPEEAYFIEGLQYAKRGIARDIEKFFPSMKSVKFIEKYEFKREEA</sequence>
<dbReference type="EMBL" id="QMQY01000024">
    <property type="protein sequence ID" value="RLE51074.1"/>
    <property type="molecule type" value="Genomic_DNA"/>
</dbReference>
<evidence type="ECO:0000256" key="1">
    <source>
        <dbReference type="ARBA" id="ARBA00000971"/>
    </source>
</evidence>
<evidence type="ECO:0000256" key="5">
    <source>
        <dbReference type="ARBA" id="ARBA00022490"/>
    </source>
</evidence>
<dbReference type="Gene3D" id="3.10.50.40">
    <property type="match status" value="1"/>
</dbReference>
<comment type="subcellular location">
    <subcellularLocation>
        <location evidence="2">Cytoplasm</location>
    </subcellularLocation>
</comment>
<dbReference type="PROSITE" id="PS50059">
    <property type="entry name" value="FKBP_PPIASE"/>
    <property type="match status" value="1"/>
</dbReference>
<dbReference type="GO" id="GO:0042026">
    <property type="term" value="P:protein refolding"/>
    <property type="evidence" value="ECO:0007669"/>
    <property type="project" value="UniProtKB-ARBA"/>
</dbReference>
<organism evidence="11 12">
    <name type="scientific">Thermoproteota archaeon</name>
    <dbReference type="NCBI Taxonomy" id="2056631"/>
    <lineage>
        <taxon>Archaea</taxon>
        <taxon>Thermoproteota</taxon>
    </lineage>
</organism>
<dbReference type="InterPro" id="IPR040825">
    <property type="entry name" value="FKBP26_C"/>
</dbReference>
<evidence type="ECO:0000259" key="10">
    <source>
        <dbReference type="PROSITE" id="PS50059"/>
    </source>
</evidence>
<feature type="domain" description="PPIase FKBP-type" evidence="10">
    <location>
        <begin position="6"/>
        <end position="95"/>
    </location>
</feature>